<reference evidence="1" key="2">
    <citation type="submission" date="2022-06" db="UniProtKB">
        <authorList>
            <consortium name="EnsemblMetazoa"/>
        </authorList>
    </citation>
    <scope>IDENTIFICATION</scope>
    <source>
        <strain evidence="1">DF5081</strain>
    </source>
</reference>
<name>A0A8R1DJE3_CAEJA</name>
<organism evidence="1 2">
    <name type="scientific">Caenorhabditis japonica</name>
    <dbReference type="NCBI Taxonomy" id="281687"/>
    <lineage>
        <taxon>Eukaryota</taxon>
        <taxon>Metazoa</taxon>
        <taxon>Ecdysozoa</taxon>
        <taxon>Nematoda</taxon>
        <taxon>Chromadorea</taxon>
        <taxon>Rhabditida</taxon>
        <taxon>Rhabditina</taxon>
        <taxon>Rhabditomorpha</taxon>
        <taxon>Rhabditoidea</taxon>
        <taxon>Rhabditidae</taxon>
        <taxon>Peloderinae</taxon>
        <taxon>Caenorhabditis</taxon>
    </lineage>
</organism>
<dbReference type="EnsemblMetazoa" id="CJA04295.1">
    <property type="protein sequence ID" value="CJA04295.1"/>
    <property type="gene ID" value="WBGene00123499"/>
</dbReference>
<evidence type="ECO:0000313" key="1">
    <source>
        <dbReference type="EnsemblMetazoa" id="CJA04295.1"/>
    </source>
</evidence>
<protein>
    <submittedName>
        <fullName evidence="1">Uncharacterized protein</fullName>
    </submittedName>
</protein>
<sequence length="188" mass="21148">MASRVRTAVSAIEIVSKAAFMSKQVMIVVFAGFSMLRPPTMQFVASAIAVVVEWFSLKACWSFGDSISWRILSRITFSSTFAKEDSRDTRRKLFISFGSFPGFGSMNTLAFFQESGTLFSSIDALKSSDIRLMRLSGTCLRCKWHIPSGPRAFEGFPFRIASFASEWLIVLADCWGRSFYSLLLVFLY</sequence>
<accession>A0A8R1DJE3</accession>
<dbReference type="Proteomes" id="UP000005237">
    <property type="component" value="Unassembled WGS sequence"/>
</dbReference>
<evidence type="ECO:0000313" key="2">
    <source>
        <dbReference type="Proteomes" id="UP000005237"/>
    </source>
</evidence>
<dbReference type="AlphaFoldDB" id="A0A8R1DJE3"/>
<proteinExistence type="predicted"/>
<reference evidence="2" key="1">
    <citation type="submission" date="2010-08" db="EMBL/GenBank/DDBJ databases">
        <authorList>
            <consortium name="Caenorhabditis japonica Sequencing Consortium"/>
            <person name="Wilson R.K."/>
        </authorList>
    </citation>
    <scope>NUCLEOTIDE SEQUENCE [LARGE SCALE GENOMIC DNA]</scope>
    <source>
        <strain evidence="2">DF5081</strain>
    </source>
</reference>
<keyword evidence="2" id="KW-1185">Reference proteome</keyword>